<dbReference type="InterPro" id="IPR000551">
    <property type="entry name" value="MerR-type_HTH_dom"/>
</dbReference>
<proteinExistence type="predicted"/>
<evidence type="ECO:0000256" key="3">
    <source>
        <dbReference type="ARBA" id="ARBA00023125"/>
    </source>
</evidence>
<dbReference type="PROSITE" id="PS50937">
    <property type="entry name" value="HTH_MERR_2"/>
    <property type="match status" value="1"/>
</dbReference>
<dbReference type="PANTHER" id="PTHR30204">
    <property type="entry name" value="REDOX-CYCLING DRUG-SENSING TRANSCRIPTIONAL ACTIVATOR SOXR"/>
    <property type="match status" value="1"/>
</dbReference>
<keyword evidence="1" id="KW-0678">Repressor</keyword>
<evidence type="ECO:0000256" key="4">
    <source>
        <dbReference type="ARBA" id="ARBA00023163"/>
    </source>
</evidence>
<dbReference type="InterPro" id="IPR009061">
    <property type="entry name" value="DNA-bd_dom_put_sf"/>
</dbReference>
<keyword evidence="2" id="KW-0805">Transcription regulation</keyword>
<dbReference type="AlphaFoldDB" id="A0A6H0SEM3"/>
<accession>A0A6H0SEM3</accession>
<dbReference type="CDD" id="cd01282">
    <property type="entry name" value="HTH_MerR-like_sg3"/>
    <property type="match status" value="1"/>
</dbReference>
<dbReference type="Gene3D" id="1.10.1660.10">
    <property type="match status" value="1"/>
</dbReference>
<evidence type="ECO:0000313" key="7">
    <source>
        <dbReference type="Proteomes" id="UP000502331"/>
    </source>
</evidence>
<dbReference type="SUPFAM" id="SSF46955">
    <property type="entry name" value="Putative DNA-binding domain"/>
    <property type="match status" value="1"/>
</dbReference>
<keyword evidence="4" id="KW-0804">Transcription</keyword>
<dbReference type="Proteomes" id="UP000502331">
    <property type="component" value="Chromosome"/>
</dbReference>
<dbReference type="GO" id="GO:0003677">
    <property type="term" value="F:DNA binding"/>
    <property type="evidence" value="ECO:0007669"/>
    <property type="project" value="UniProtKB-KW"/>
</dbReference>
<feature type="domain" description="HTH merR-type" evidence="5">
    <location>
        <begin position="1"/>
        <end position="68"/>
    </location>
</feature>
<keyword evidence="3" id="KW-0238">DNA-binding</keyword>
<dbReference type="SMART" id="SM00422">
    <property type="entry name" value="HTH_MERR"/>
    <property type="match status" value="1"/>
</dbReference>
<dbReference type="PRINTS" id="PR00040">
    <property type="entry name" value="HTHMERR"/>
</dbReference>
<dbReference type="Pfam" id="PF13411">
    <property type="entry name" value="MerR_1"/>
    <property type="match status" value="1"/>
</dbReference>
<dbReference type="RefSeq" id="WP_172511220.1">
    <property type="nucleotide sequence ID" value="NZ_CP032549.1"/>
</dbReference>
<evidence type="ECO:0000256" key="2">
    <source>
        <dbReference type="ARBA" id="ARBA00023015"/>
    </source>
</evidence>
<dbReference type="EMBL" id="CP032549">
    <property type="protein sequence ID" value="QIV86092.1"/>
    <property type="molecule type" value="Genomic_DNA"/>
</dbReference>
<evidence type="ECO:0000313" key="6">
    <source>
        <dbReference type="EMBL" id="QIV86092.1"/>
    </source>
</evidence>
<dbReference type="InterPro" id="IPR047057">
    <property type="entry name" value="MerR_fam"/>
</dbReference>
<evidence type="ECO:0000256" key="1">
    <source>
        <dbReference type="ARBA" id="ARBA00022491"/>
    </source>
</evidence>
<organism evidence="6 7">
    <name type="scientific">Glutamicibacter mishrai</name>
    <dbReference type="NCBI Taxonomy" id="1775880"/>
    <lineage>
        <taxon>Bacteria</taxon>
        <taxon>Bacillati</taxon>
        <taxon>Actinomycetota</taxon>
        <taxon>Actinomycetes</taxon>
        <taxon>Micrococcales</taxon>
        <taxon>Micrococcaceae</taxon>
        <taxon>Glutamicibacter</taxon>
    </lineage>
</organism>
<evidence type="ECO:0000259" key="5">
    <source>
        <dbReference type="PROSITE" id="PS50937"/>
    </source>
</evidence>
<sequence>MKIGELSRRAGVSIRSLRYYEEQALLTPERLPSGYRVYDESDVVIVQQIQALLAAGLSTRKIEHILPCLRQHDDALALSCSDLYGVLVSERNDMLERIETLRTSVDALESVIAASPRK</sequence>
<keyword evidence="7" id="KW-1185">Reference proteome</keyword>
<reference evidence="6 7" key="1">
    <citation type="submission" date="2018-09" db="EMBL/GenBank/DDBJ databases">
        <title>Glutamicibacter mishrai S5-52T (LMG 29155T = KCTC 39846T).</title>
        <authorList>
            <person name="Das S.K."/>
        </authorList>
    </citation>
    <scope>NUCLEOTIDE SEQUENCE [LARGE SCALE GENOMIC DNA]</scope>
    <source>
        <strain evidence="6 7">S5-52</strain>
    </source>
</reference>
<name>A0A6H0SEM3_9MICC</name>
<protein>
    <submittedName>
        <fullName evidence="6">MerR family transcriptional regulator</fullName>
    </submittedName>
</protein>
<dbReference type="PANTHER" id="PTHR30204:SF69">
    <property type="entry name" value="MERR-FAMILY TRANSCRIPTIONAL REGULATOR"/>
    <property type="match status" value="1"/>
</dbReference>
<gene>
    <name evidence="6" type="ORF">D3791_02545</name>
</gene>
<dbReference type="GO" id="GO:0003700">
    <property type="term" value="F:DNA-binding transcription factor activity"/>
    <property type="evidence" value="ECO:0007669"/>
    <property type="project" value="InterPro"/>
</dbReference>